<dbReference type="Proteomes" id="UP000265515">
    <property type="component" value="Unassembled WGS sequence"/>
</dbReference>
<feature type="compositionally biased region" description="Basic and acidic residues" evidence="1">
    <location>
        <begin position="56"/>
        <end position="93"/>
    </location>
</feature>
<keyword evidence="3" id="KW-1185">Reference proteome</keyword>
<dbReference type="Gramene" id="GBG75629">
    <property type="protein sequence ID" value="GBG75629"/>
    <property type="gene ID" value="CBR_g20259"/>
</dbReference>
<comment type="caution">
    <text evidence="2">The sequence shown here is derived from an EMBL/GenBank/DDBJ whole genome shotgun (WGS) entry which is preliminary data.</text>
</comment>
<name>A0A388KZZ5_CHABU</name>
<gene>
    <name evidence="2" type="ORF">CBR_g20259</name>
</gene>
<sequence length="138" mass="14876">MGRKGRWGGRDEVGMAWVSEQRRREEESRHGMRGQDGEVREMSGLSREVGTGRSGWETRTEEGEVGIREGEGERSGRGGRDGRLGWGGRDGRSGRGGGTEVGIKSGGDARRCRDRGSKGRQGEVGTGRAGWEVGTRSG</sequence>
<dbReference type="EMBL" id="BFEA01000228">
    <property type="protein sequence ID" value="GBG75629.1"/>
    <property type="molecule type" value="Genomic_DNA"/>
</dbReference>
<proteinExistence type="predicted"/>
<feature type="compositionally biased region" description="Basic and acidic residues" evidence="1">
    <location>
        <begin position="20"/>
        <end position="41"/>
    </location>
</feature>
<protein>
    <submittedName>
        <fullName evidence="2">Uncharacterized protein</fullName>
    </submittedName>
</protein>
<evidence type="ECO:0000256" key="1">
    <source>
        <dbReference type="SAM" id="MobiDB-lite"/>
    </source>
</evidence>
<feature type="compositionally biased region" description="Basic and acidic residues" evidence="1">
    <location>
        <begin position="107"/>
        <end position="121"/>
    </location>
</feature>
<evidence type="ECO:0000313" key="3">
    <source>
        <dbReference type="Proteomes" id="UP000265515"/>
    </source>
</evidence>
<organism evidence="2 3">
    <name type="scientific">Chara braunii</name>
    <name type="common">Braun's stonewort</name>
    <dbReference type="NCBI Taxonomy" id="69332"/>
    <lineage>
        <taxon>Eukaryota</taxon>
        <taxon>Viridiplantae</taxon>
        <taxon>Streptophyta</taxon>
        <taxon>Charophyceae</taxon>
        <taxon>Charales</taxon>
        <taxon>Characeae</taxon>
        <taxon>Chara</taxon>
    </lineage>
</organism>
<feature type="region of interest" description="Disordered" evidence="1">
    <location>
        <begin position="1"/>
        <end position="138"/>
    </location>
</feature>
<accession>A0A388KZZ5</accession>
<reference evidence="2 3" key="1">
    <citation type="journal article" date="2018" name="Cell">
        <title>The Chara Genome: Secondary Complexity and Implications for Plant Terrestrialization.</title>
        <authorList>
            <person name="Nishiyama T."/>
            <person name="Sakayama H."/>
            <person name="Vries J.D."/>
            <person name="Buschmann H."/>
            <person name="Saint-Marcoux D."/>
            <person name="Ullrich K.K."/>
            <person name="Haas F.B."/>
            <person name="Vanderstraeten L."/>
            <person name="Becker D."/>
            <person name="Lang D."/>
            <person name="Vosolsobe S."/>
            <person name="Rombauts S."/>
            <person name="Wilhelmsson P.K.I."/>
            <person name="Janitza P."/>
            <person name="Kern R."/>
            <person name="Heyl A."/>
            <person name="Rumpler F."/>
            <person name="Villalobos L.I.A.C."/>
            <person name="Clay J.M."/>
            <person name="Skokan R."/>
            <person name="Toyoda A."/>
            <person name="Suzuki Y."/>
            <person name="Kagoshima H."/>
            <person name="Schijlen E."/>
            <person name="Tajeshwar N."/>
            <person name="Catarino B."/>
            <person name="Hetherington A.J."/>
            <person name="Saltykova A."/>
            <person name="Bonnot C."/>
            <person name="Breuninger H."/>
            <person name="Symeonidi A."/>
            <person name="Radhakrishnan G.V."/>
            <person name="Van Nieuwerburgh F."/>
            <person name="Deforce D."/>
            <person name="Chang C."/>
            <person name="Karol K.G."/>
            <person name="Hedrich R."/>
            <person name="Ulvskov P."/>
            <person name="Glockner G."/>
            <person name="Delwiche C.F."/>
            <person name="Petrasek J."/>
            <person name="Van de Peer Y."/>
            <person name="Friml J."/>
            <person name="Beilby M."/>
            <person name="Dolan L."/>
            <person name="Kohara Y."/>
            <person name="Sugano S."/>
            <person name="Fujiyama A."/>
            <person name="Delaux P.-M."/>
            <person name="Quint M."/>
            <person name="TheiBen G."/>
            <person name="Hagemann M."/>
            <person name="Harholt J."/>
            <person name="Dunand C."/>
            <person name="Zachgo S."/>
            <person name="Langdale J."/>
            <person name="Maumus F."/>
            <person name="Straeten D.V.D."/>
            <person name="Gould S.B."/>
            <person name="Rensing S.A."/>
        </authorList>
    </citation>
    <scope>NUCLEOTIDE SEQUENCE [LARGE SCALE GENOMIC DNA]</scope>
    <source>
        <strain evidence="2 3">S276</strain>
    </source>
</reference>
<evidence type="ECO:0000313" key="2">
    <source>
        <dbReference type="EMBL" id="GBG75629.1"/>
    </source>
</evidence>
<dbReference type="AlphaFoldDB" id="A0A388KZZ5"/>